<dbReference type="InterPro" id="IPR020825">
    <property type="entry name" value="Phe-tRNA_synthase-like_B3/B4"/>
</dbReference>
<dbReference type="GO" id="GO:0003723">
    <property type="term" value="F:RNA binding"/>
    <property type="evidence" value="ECO:0007669"/>
    <property type="project" value="InterPro"/>
</dbReference>
<name>A0A2G9ZE19_9BACT</name>
<accession>A0A2G9ZE19</accession>
<protein>
    <recommendedName>
        <fullName evidence="1">B3/B4 tRNA-binding domain-containing protein</fullName>
    </recommendedName>
</protein>
<dbReference type="EMBL" id="PCSB01000077">
    <property type="protein sequence ID" value="PIP31416.1"/>
    <property type="molecule type" value="Genomic_DNA"/>
</dbReference>
<dbReference type="Proteomes" id="UP000230447">
    <property type="component" value="Unassembled WGS sequence"/>
</dbReference>
<proteinExistence type="predicted"/>
<feature type="domain" description="B3/B4 tRNA-binding" evidence="1">
    <location>
        <begin position="63"/>
        <end position="217"/>
    </location>
</feature>
<evidence type="ECO:0000313" key="2">
    <source>
        <dbReference type="EMBL" id="PIP31416.1"/>
    </source>
</evidence>
<reference evidence="2 3" key="1">
    <citation type="submission" date="2017-09" db="EMBL/GenBank/DDBJ databases">
        <title>Depth-based differentiation of microbial function through sediment-hosted aquifers and enrichment of novel symbionts in the deep terrestrial subsurface.</title>
        <authorList>
            <person name="Probst A.J."/>
            <person name="Ladd B."/>
            <person name="Jarett J.K."/>
            <person name="Geller-Mcgrath D.E."/>
            <person name="Sieber C.M."/>
            <person name="Emerson J.B."/>
            <person name="Anantharaman K."/>
            <person name="Thomas B.C."/>
            <person name="Malmstrom R."/>
            <person name="Stieglmeier M."/>
            <person name="Klingl A."/>
            <person name="Woyke T."/>
            <person name="Ryan C.M."/>
            <person name="Banfield J.F."/>
        </authorList>
    </citation>
    <scope>NUCLEOTIDE SEQUENCE [LARGE SCALE GENOMIC DNA]</scope>
    <source>
        <strain evidence="2">CG23_combo_of_CG06-09_8_20_14_all_37_87_8</strain>
    </source>
</reference>
<dbReference type="SMART" id="SM00873">
    <property type="entry name" value="B3_4"/>
    <property type="match status" value="1"/>
</dbReference>
<evidence type="ECO:0000313" key="3">
    <source>
        <dbReference type="Proteomes" id="UP000230447"/>
    </source>
</evidence>
<dbReference type="PANTHER" id="PTHR39209:SF2">
    <property type="entry name" value="CYTOPLASMIC PROTEIN"/>
    <property type="match status" value="1"/>
</dbReference>
<comment type="caution">
    <text evidence="2">The sequence shown here is derived from an EMBL/GenBank/DDBJ whole genome shotgun (WGS) entry which is preliminary data.</text>
</comment>
<sequence length="235" mass="26929">MELKITEQIHEKYPDLAIGVVIAHNIANRKSDTTLEQFKRESENKLRNSEWTTERLSENPYISSWREIYRSFGINPKKYLPTAEALIKRVLKGSSLPQISIIVDAYLAVELEYFLPIGGYDLDTIKGDIVLRFSPGNELFTPIGGGSQETNLNDVVYSDDNQVLTIHWNFLDCDATKITLDTKSFILCMEMADPKIPLEKLKKATFALRQTLEKFCPGEYKSFIVNTIKSLRWDI</sequence>
<dbReference type="InterPro" id="IPR005146">
    <property type="entry name" value="B3/B4_tRNA-bd"/>
</dbReference>
<dbReference type="Pfam" id="PF03483">
    <property type="entry name" value="B3_4"/>
    <property type="match status" value="1"/>
</dbReference>
<organism evidence="2 3">
    <name type="scientific">bacterium (Candidatus Gribaldobacteria) CG23_combo_of_CG06-09_8_20_14_all_37_87_8</name>
    <dbReference type="NCBI Taxonomy" id="2014278"/>
    <lineage>
        <taxon>Bacteria</taxon>
        <taxon>Candidatus Gribaldobacteria</taxon>
    </lineage>
</organism>
<evidence type="ECO:0000259" key="1">
    <source>
        <dbReference type="SMART" id="SM00873"/>
    </source>
</evidence>
<dbReference type="PANTHER" id="PTHR39209">
    <property type="match status" value="1"/>
</dbReference>
<dbReference type="GO" id="GO:0004826">
    <property type="term" value="F:phenylalanine-tRNA ligase activity"/>
    <property type="evidence" value="ECO:0007669"/>
    <property type="project" value="InterPro"/>
</dbReference>
<dbReference type="SUPFAM" id="SSF56037">
    <property type="entry name" value="PheT/TilS domain"/>
    <property type="match status" value="1"/>
</dbReference>
<gene>
    <name evidence="2" type="ORF">COX24_03670</name>
</gene>
<dbReference type="AlphaFoldDB" id="A0A2G9ZE19"/>
<dbReference type="Gene3D" id="3.50.40.10">
    <property type="entry name" value="Phenylalanyl-trna Synthetase, Chain B, domain 3"/>
    <property type="match status" value="1"/>
</dbReference>